<dbReference type="Gene3D" id="3.90.1200.10">
    <property type="match status" value="1"/>
</dbReference>
<evidence type="ECO:0000256" key="11">
    <source>
        <dbReference type="ARBA" id="ARBA00023056"/>
    </source>
</evidence>
<evidence type="ECO:0000256" key="13">
    <source>
        <dbReference type="ARBA" id="ARBA00031251"/>
    </source>
</evidence>
<evidence type="ECO:0000256" key="14">
    <source>
        <dbReference type="ARBA" id="ARBA00049067"/>
    </source>
</evidence>
<keyword evidence="6" id="KW-0321">Glycogen metabolism</keyword>
<dbReference type="UniPathway" id="UPA00164"/>
<dbReference type="Proteomes" id="UP000323046">
    <property type="component" value="Chromosome"/>
</dbReference>
<keyword evidence="9 16" id="KW-0418">Kinase</keyword>
<evidence type="ECO:0000256" key="3">
    <source>
        <dbReference type="ARBA" id="ARBA00011245"/>
    </source>
</evidence>
<keyword evidence="12" id="KW-0119">Carbohydrate metabolism</keyword>
<keyword evidence="17" id="KW-1185">Reference proteome</keyword>
<reference evidence="16 17" key="1">
    <citation type="submission" date="2018-05" db="EMBL/GenBank/DDBJ databases">
        <title>Streptomyces venezuelae.</title>
        <authorList>
            <person name="Kim W."/>
            <person name="Lee N."/>
            <person name="Cho B.-K."/>
        </authorList>
    </citation>
    <scope>NUCLEOTIDE SEQUENCE [LARGE SCALE GENOMIC DNA]</scope>
    <source>
        <strain evidence="16 17">ATCC 14583</strain>
    </source>
</reference>
<evidence type="ECO:0000256" key="12">
    <source>
        <dbReference type="ARBA" id="ARBA00023277"/>
    </source>
</evidence>
<evidence type="ECO:0000256" key="7">
    <source>
        <dbReference type="ARBA" id="ARBA00022679"/>
    </source>
</evidence>
<keyword evidence="10" id="KW-0067">ATP-binding</keyword>
<evidence type="ECO:0000259" key="15">
    <source>
        <dbReference type="Pfam" id="PF18085"/>
    </source>
</evidence>
<gene>
    <name evidence="16" type="ORF">DEJ47_03950</name>
</gene>
<dbReference type="Pfam" id="PF18085">
    <property type="entry name" value="Mak_N_cap"/>
    <property type="match status" value="1"/>
</dbReference>
<dbReference type="SUPFAM" id="SSF56112">
    <property type="entry name" value="Protein kinase-like (PK-like)"/>
    <property type="match status" value="1"/>
</dbReference>
<proteinExistence type="inferred from homology"/>
<comment type="subunit">
    <text evidence="3">Monomer.</text>
</comment>
<feature type="domain" description="Maltokinase N-terminal cap" evidence="15">
    <location>
        <begin position="28"/>
        <end position="112"/>
    </location>
</feature>
<dbReference type="EC" id="2.7.1.175" evidence="4"/>
<dbReference type="RefSeq" id="WP_150164960.1">
    <property type="nucleotide sequence ID" value="NZ_CP029193.1"/>
</dbReference>
<evidence type="ECO:0000256" key="10">
    <source>
        <dbReference type="ARBA" id="ARBA00022840"/>
    </source>
</evidence>
<dbReference type="GO" id="GO:0016301">
    <property type="term" value="F:kinase activity"/>
    <property type="evidence" value="ECO:0007669"/>
    <property type="project" value="UniProtKB-KW"/>
</dbReference>
<evidence type="ECO:0000313" key="16">
    <source>
        <dbReference type="EMBL" id="QES25718.1"/>
    </source>
</evidence>
<dbReference type="InterPro" id="IPR040999">
    <property type="entry name" value="Mak_N_cap"/>
</dbReference>
<dbReference type="AlphaFoldDB" id="A0A5P2B7F5"/>
<dbReference type="EMBL" id="CP029193">
    <property type="protein sequence ID" value="QES25718.1"/>
    <property type="molecule type" value="Genomic_DNA"/>
</dbReference>
<keyword evidence="11" id="KW-0320">Glycogen biosynthesis</keyword>
<comment type="similarity">
    <text evidence="2">Belongs to the aminoglycoside phosphotransferase family.</text>
</comment>
<evidence type="ECO:0000256" key="8">
    <source>
        <dbReference type="ARBA" id="ARBA00022741"/>
    </source>
</evidence>
<evidence type="ECO:0000256" key="9">
    <source>
        <dbReference type="ARBA" id="ARBA00022777"/>
    </source>
</evidence>
<dbReference type="GO" id="GO:0005524">
    <property type="term" value="F:ATP binding"/>
    <property type="evidence" value="ECO:0007669"/>
    <property type="project" value="UniProtKB-KW"/>
</dbReference>
<evidence type="ECO:0000256" key="2">
    <source>
        <dbReference type="ARBA" id="ARBA00006219"/>
    </source>
</evidence>
<evidence type="ECO:0000313" key="17">
    <source>
        <dbReference type="Proteomes" id="UP000323046"/>
    </source>
</evidence>
<evidence type="ECO:0000256" key="5">
    <source>
        <dbReference type="ARBA" id="ARBA00013882"/>
    </source>
</evidence>
<keyword evidence="7" id="KW-0808">Transferase</keyword>
<dbReference type="InterPro" id="IPR011009">
    <property type="entry name" value="Kinase-like_dom_sf"/>
</dbReference>
<comment type="pathway">
    <text evidence="1">Glycan biosynthesis; glycogen biosynthesis.</text>
</comment>
<protein>
    <recommendedName>
        <fullName evidence="5">Maltokinase</fullName>
        <ecNumber evidence="4">2.7.1.175</ecNumber>
    </recommendedName>
    <alternativeName>
        <fullName evidence="13">Maltose-1-phosphate synthase</fullName>
    </alternativeName>
</protein>
<evidence type="ECO:0000256" key="1">
    <source>
        <dbReference type="ARBA" id="ARBA00004964"/>
    </source>
</evidence>
<keyword evidence="8" id="KW-0547">Nucleotide-binding</keyword>
<evidence type="ECO:0000256" key="4">
    <source>
        <dbReference type="ARBA" id="ARBA00011962"/>
    </source>
</evidence>
<dbReference type="OrthoDB" id="3787729at2"/>
<name>A0A5P2B7F5_STRVZ</name>
<organism evidence="16 17">
    <name type="scientific">Streptomyces venezuelae</name>
    <dbReference type="NCBI Taxonomy" id="54571"/>
    <lineage>
        <taxon>Bacteria</taxon>
        <taxon>Bacillati</taxon>
        <taxon>Actinomycetota</taxon>
        <taxon>Actinomycetes</taxon>
        <taxon>Kitasatosporales</taxon>
        <taxon>Streptomycetaceae</taxon>
        <taxon>Streptomyces</taxon>
    </lineage>
</organism>
<comment type="catalytic activity">
    <reaction evidence="14">
        <text>D-maltose + ATP = alpha-maltose 1-phosphate + ADP + H(+)</text>
        <dbReference type="Rhea" id="RHEA:31915"/>
        <dbReference type="ChEBI" id="CHEBI:15378"/>
        <dbReference type="ChEBI" id="CHEBI:17306"/>
        <dbReference type="ChEBI" id="CHEBI:30616"/>
        <dbReference type="ChEBI" id="CHEBI:63576"/>
        <dbReference type="ChEBI" id="CHEBI:456216"/>
        <dbReference type="EC" id="2.7.1.175"/>
    </reaction>
</comment>
<sequence length="446" mass="49688">MLKTATQSRESLSPPLLLASLAGVLQKWLPEQRWFAGKGLPVTELAVVSMTELHPGCLHLLIRSRHAGSRDDCYQLLLGVRRDLPPRLHHAVVGRPTEGPLAGLTVYDALHDPRSATLLLERLRTPGTAGPLRFERDVQTVVPPNLTARVLDGEQSNTSLVYGDSFILKLFRRIQYGVNPDLEVPWALAGQGCARVPSPVAWFWTSEPRKTTLGVLQPFLRGATDGWTLALKSLAAGRDFTDESYELGRATAEVHLALARVFVPDIPDRHGGRHLAEGMMSRLDTTARQVPALVPYVSRLRAAYDAVAAHGPVRPPQRIHGDLHLGQVLRAGQRWFVIDFEGEPARPIAERRRAQATVRDVAGMLRSFDYAAHARRPWQPRWARRCREAYCAGYAAEASWDPRTEAGLLRAYETDRAVYEALYEARHRPDWLPVPMAAIARLAEGR</sequence>
<accession>A0A5P2B7F5</accession>
<evidence type="ECO:0000256" key="6">
    <source>
        <dbReference type="ARBA" id="ARBA00022600"/>
    </source>
</evidence>
<dbReference type="GO" id="GO:0005978">
    <property type="term" value="P:glycogen biosynthetic process"/>
    <property type="evidence" value="ECO:0007669"/>
    <property type="project" value="UniProtKB-UniPathway"/>
</dbReference>